<evidence type="ECO:0000313" key="2">
    <source>
        <dbReference type="Proteomes" id="UP000324800"/>
    </source>
</evidence>
<gene>
    <name evidence="1" type="ORF">EZS28_005368</name>
</gene>
<accession>A0A5J4WXK6</accession>
<proteinExistence type="predicted"/>
<dbReference type="EMBL" id="SNRW01000820">
    <property type="protein sequence ID" value="KAA6399105.1"/>
    <property type="molecule type" value="Genomic_DNA"/>
</dbReference>
<dbReference type="AlphaFoldDB" id="A0A5J4WXK6"/>
<reference evidence="1 2" key="1">
    <citation type="submission" date="2019-03" db="EMBL/GenBank/DDBJ databases">
        <title>Single cell metagenomics reveals metabolic interactions within the superorganism composed of flagellate Streblomastix strix and complex community of Bacteroidetes bacteria on its surface.</title>
        <authorList>
            <person name="Treitli S.C."/>
            <person name="Kolisko M."/>
            <person name="Husnik F."/>
            <person name="Keeling P."/>
            <person name="Hampl V."/>
        </authorList>
    </citation>
    <scope>NUCLEOTIDE SEQUENCE [LARGE SCALE GENOMIC DNA]</scope>
    <source>
        <strain evidence="1">ST1C</strain>
    </source>
</reference>
<dbReference type="Proteomes" id="UP000324800">
    <property type="component" value="Unassembled WGS sequence"/>
</dbReference>
<comment type="caution">
    <text evidence="1">The sequence shown here is derived from an EMBL/GenBank/DDBJ whole genome shotgun (WGS) entry which is preliminary data.</text>
</comment>
<sequence length="155" mass="18338">MTQFKPSFMSVQILIKRRNEDKLKAKEIAEKEFENDRLSSKFGGRLQSVSGFGNIPGTLTRHLFKVPGESINQQMKRRTRCRPGFVECQHQDIIPMSQNFIWSKKGKQQYRRQLQLPKGKTDTKDLPEHYWVNQLLKKEICNILLHYIYRNINNS</sequence>
<name>A0A5J4WXK6_9EUKA</name>
<protein>
    <submittedName>
        <fullName evidence="1">Uncharacterized protein</fullName>
    </submittedName>
</protein>
<organism evidence="1 2">
    <name type="scientific">Streblomastix strix</name>
    <dbReference type="NCBI Taxonomy" id="222440"/>
    <lineage>
        <taxon>Eukaryota</taxon>
        <taxon>Metamonada</taxon>
        <taxon>Preaxostyla</taxon>
        <taxon>Oxymonadida</taxon>
        <taxon>Streblomastigidae</taxon>
        <taxon>Streblomastix</taxon>
    </lineage>
</organism>
<evidence type="ECO:0000313" key="1">
    <source>
        <dbReference type="EMBL" id="KAA6399105.1"/>
    </source>
</evidence>